<evidence type="ECO:0000256" key="3">
    <source>
        <dbReference type="ARBA" id="ARBA00022692"/>
    </source>
</evidence>
<evidence type="ECO:0000256" key="9">
    <source>
        <dbReference type="ARBA" id="ARBA00023136"/>
    </source>
</evidence>
<keyword evidence="4" id="KW-0479">Metal-binding</keyword>
<dbReference type="Pfam" id="PF02628">
    <property type="entry name" value="COX15-CtaA"/>
    <property type="match status" value="1"/>
</dbReference>
<dbReference type="GO" id="GO:0016020">
    <property type="term" value="C:membrane"/>
    <property type="evidence" value="ECO:0007669"/>
    <property type="project" value="UniProtKB-SubCell"/>
</dbReference>
<dbReference type="OrthoDB" id="1447144at2"/>
<feature type="transmembrane region" description="Helical" evidence="12">
    <location>
        <begin position="172"/>
        <end position="189"/>
    </location>
</feature>
<feature type="transmembrane region" description="Helical" evidence="12">
    <location>
        <begin position="73"/>
        <end position="96"/>
    </location>
</feature>
<feature type="transmembrane region" description="Helical" evidence="12">
    <location>
        <begin position="103"/>
        <end position="120"/>
    </location>
</feature>
<dbReference type="Proteomes" id="UP000254808">
    <property type="component" value="Chromosome"/>
</dbReference>
<dbReference type="KEGG" id="cprv:CYPRO_2973"/>
<keyword evidence="2" id="KW-1003">Cell membrane</keyword>
<dbReference type="GO" id="GO:0016491">
    <property type="term" value="F:oxidoreductase activity"/>
    <property type="evidence" value="ECO:0007669"/>
    <property type="project" value="UniProtKB-KW"/>
</dbReference>
<dbReference type="InterPro" id="IPR050450">
    <property type="entry name" value="COX15/CtaA_HemeA_synthase"/>
</dbReference>
<comment type="pathway">
    <text evidence="11">Porphyrin-containing compound metabolism.</text>
</comment>
<keyword evidence="8" id="KW-0350">Heme biosynthesis</keyword>
<keyword evidence="14" id="KW-1185">Reference proteome</keyword>
<evidence type="ECO:0000313" key="13">
    <source>
        <dbReference type="EMBL" id="AXJ02210.1"/>
    </source>
</evidence>
<evidence type="ECO:0000256" key="11">
    <source>
        <dbReference type="ARBA" id="ARBA00023444"/>
    </source>
</evidence>
<keyword evidence="3 12" id="KW-0812">Transmembrane</keyword>
<dbReference type="GO" id="GO:0046872">
    <property type="term" value="F:metal ion binding"/>
    <property type="evidence" value="ECO:0007669"/>
    <property type="project" value="UniProtKB-KW"/>
</dbReference>
<evidence type="ECO:0000256" key="8">
    <source>
        <dbReference type="ARBA" id="ARBA00023133"/>
    </source>
</evidence>
<dbReference type="AlphaFoldDB" id="A0A345UP08"/>
<dbReference type="PANTHER" id="PTHR35457">
    <property type="entry name" value="HEME A SYNTHASE"/>
    <property type="match status" value="1"/>
</dbReference>
<organism evidence="13 14">
    <name type="scientific">Cyclonatronum proteinivorum</name>
    <dbReference type="NCBI Taxonomy" id="1457365"/>
    <lineage>
        <taxon>Bacteria</taxon>
        <taxon>Pseudomonadati</taxon>
        <taxon>Balneolota</taxon>
        <taxon>Balneolia</taxon>
        <taxon>Balneolales</taxon>
        <taxon>Cyclonatronaceae</taxon>
        <taxon>Cyclonatronum</taxon>
    </lineage>
</organism>
<evidence type="ECO:0000256" key="4">
    <source>
        <dbReference type="ARBA" id="ARBA00022723"/>
    </source>
</evidence>
<evidence type="ECO:0000313" key="14">
    <source>
        <dbReference type="Proteomes" id="UP000254808"/>
    </source>
</evidence>
<reference evidence="13 14" key="1">
    <citation type="submission" date="2018-03" db="EMBL/GenBank/DDBJ databases">
        <title>Phenotypic and genomic properties of Cyclonatronum proteinivorum gen. nov., sp. nov., a haloalkaliphilic bacteroidete from soda lakes possessing Na+-translocating rhodopsin.</title>
        <authorList>
            <person name="Toshchakov S.V."/>
            <person name="Korzhenkov A."/>
            <person name="Samarov N.I."/>
            <person name="Kublanov I.V."/>
            <person name="Muntyan M.S."/>
            <person name="Sorokin D.Y."/>
        </authorList>
    </citation>
    <scope>NUCLEOTIDE SEQUENCE [LARGE SCALE GENOMIC DNA]</scope>
    <source>
        <strain evidence="13 14">Omega</strain>
    </source>
</reference>
<evidence type="ECO:0000256" key="5">
    <source>
        <dbReference type="ARBA" id="ARBA00022989"/>
    </source>
</evidence>
<keyword evidence="10" id="KW-1015">Disulfide bond</keyword>
<gene>
    <name evidence="13" type="ORF">CYPRO_2973</name>
</gene>
<keyword evidence="7" id="KW-0408">Iron</keyword>
<keyword evidence="5 12" id="KW-1133">Transmembrane helix</keyword>
<evidence type="ECO:0000256" key="6">
    <source>
        <dbReference type="ARBA" id="ARBA00023002"/>
    </source>
</evidence>
<dbReference type="PANTHER" id="PTHR35457:SF1">
    <property type="entry name" value="HEME A SYNTHASE"/>
    <property type="match status" value="1"/>
</dbReference>
<dbReference type="InterPro" id="IPR003780">
    <property type="entry name" value="COX15/CtaA_fam"/>
</dbReference>
<evidence type="ECO:0000256" key="7">
    <source>
        <dbReference type="ARBA" id="ARBA00023004"/>
    </source>
</evidence>
<evidence type="ECO:0000256" key="10">
    <source>
        <dbReference type="ARBA" id="ARBA00023157"/>
    </source>
</evidence>
<evidence type="ECO:0000256" key="12">
    <source>
        <dbReference type="SAM" id="Phobius"/>
    </source>
</evidence>
<dbReference type="RefSeq" id="WP_114985328.1">
    <property type="nucleotide sequence ID" value="NZ_CP027806.1"/>
</dbReference>
<accession>A0A345UP08</accession>
<evidence type="ECO:0000256" key="2">
    <source>
        <dbReference type="ARBA" id="ARBA00022475"/>
    </source>
</evidence>
<keyword evidence="9 12" id="KW-0472">Membrane</keyword>
<name>A0A345UP08_9BACT</name>
<sequence length="304" mass="34093">MLKQLFPTVAVTTIVVTVLLIFIGVIVRASGAGLGCPDWPKCFGMWIPPTTAEALPPEFNPDEFNVVHTWTEYINRLFGVLVGFLIILTTIFSTGYLKERKTVFFASFLSLVLVLFQGWLGGQVVRSGLMPGMISVHMVVAMLILMTLVYAAWSAIKDRYRFTLMHNHKRSLFIASFLLLFLMFVQIVLGTQVREAIDMVDKVSIARAEWLDHVGIIDQIHRTFSWTILLVSGWIVYYVKSNNLVTNITKIAGLIFILVLTQVFIGVVLAYVGFPASFQVLHLGVSSFLIIAIQILLLASKHNR</sequence>
<evidence type="ECO:0000256" key="1">
    <source>
        <dbReference type="ARBA" id="ARBA00004141"/>
    </source>
</evidence>
<comment type="subcellular location">
    <subcellularLocation>
        <location evidence="1">Membrane</location>
        <topology evidence="1">Multi-pass membrane protein</topology>
    </subcellularLocation>
</comment>
<feature type="transmembrane region" description="Helical" evidence="12">
    <location>
        <begin position="280"/>
        <end position="299"/>
    </location>
</feature>
<dbReference type="EMBL" id="CP027806">
    <property type="protein sequence ID" value="AXJ02210.1"/>
    <property type="molecule type" value="Genomic_DNA"/>
</dbReference>
<feature type="transmembrane region" description="Helical" evidence="12">
    <location>
        <begin position="251"/>
        <end position="274"/>
    </location>
</feature>
<proteinExistence type="predicted"/>
<keyword evidence="6" id="KW-0560">Oxidoreductase</keyword>
<protein>
    <submittedName>
        <fullName evidence="13">Cytochrome c oxidase assembly protein subunit 15</fullName>
    </submittedName>
</protein>
<feature type="transmembrane region" description="Helical" evidence="12">
    <location>
        <begin position="5"/>
        <end position="27"/>
    </location>
</feature>
<feature type="transmembrane region" description="Helical" evidence="12">
    <location>
        <begin position="132"/>
        <end position="151"/>
    </location>
</feature>
<dbReference type="GO" id="GO:0006784">
    <property type="term" value="P:heme A biosynthetic process"/>
    <property type="evidence" value="ECO:0007669"/>
    <property type="project" value="InterPro"/>
</dbReference>
<feature type="transmembrane region" description="Helical" evidence="12">
    <location>
        <begin position="220"/>
        <end position="239"/>
    </location>
</feature>